<feature type="compositionally biased region" description="Basic and acidic residues" evidence="1">
    <location>
        <begin position="59"/>
        <end position="68"/>
    </location>
</feature>
<feature type="region of interest" description="Disordered" evidence="1">
    <location>
        <begin position="1"/>
        <end position="68"/>
    </location>
</feature>
<evidence type="ECO:0000256" key="1">
    <source>
        <dbReference type="SAM" id="MobiDB-lite"/>
    </source>
</evidence>
<reference evidence="2 3" key="1">
    <citation type="submission" date="2016-12" db="EMBL/GenBank/DDBJ databases">
        <title>Draft genome of Tersicoccus phoenicis 1P05MA.</title>
        <authorList>
            <person name="Nakajima Y."/>
            <person name="Yoshizawa S."/>
            <person name="Nakamura K."/>
            <person name="Ogura Y."/>
            <person name="Hayashi T."/>
            <person name="Kogure K."/>
        </authorList>
    </citation>
    <scope>NUCLEOTIDE SEQUENCE [LARGE SCALE GENOMIC DNA]</scope>
    <source>
        <strain evidence="2 3">1p05MA</strain>
    </source>
</reference>
<feature type="compositionally biased region" description="Acidic residues" evidence="1">
    <location>
        <begin position="49"/>
        <end position="58"/>
    </location>
</feature>
<protein>
    <submittedName>
        <fullName evidence="2">Uncharacterized protein</fullName>
    </submittedName>
</protein>
<comment type="caution">
    <text evidence="2">The sequence shown here is derived from an EMBL/GenBank/DDBJ whole genome shotgun (WGS) entry which is preliminary data.</text>
</comment>
<keyword evidence="3" id="KW-1185">Reference proteome</keyword>
<evidence type="ECO:0000313" key="2">
    <source>
        <dbReference type="EMBL" id="OMH23458.1"/>
    </source>
</evidence>
<sequence>MMSDLPGDVPMEDPTADELDPQDGRDSQPVAGDSDDPQLVEDPLRDETELMDEGFEPVDPDRPAERDF</sequence>
<dbReference type="EMBL" id="MRDE01000074">
    <property type="protein sequence ID" value="OMH23458.1"/>
    <property type="molecule type" value="Genomic_DNA"/>
</dbReference>
<accession>A0A1R1L7D8</accession>
<proteinExistence type="predicted"/>
<dbReference type="STRING" id="554083.BKD30_12610"/>
<dbReference type="OrthoDB" id="4954967at2"/>
<gene>
    <name evidence="2" type="ORF">BKD30_12610</name>
</gene>
<dbReference type="Proteomes" id="UP000187085">
    <property type="component" value="Unassembled WGS sequence"/>
</dbReference>
<evidence type="ECO:0000313" key="3">
    <source>
        <dbReference type="Proteomes" id="UP000187085"/>
    </source>
</evidence>
<dbReference type="AlphaFoldDB" id="A0A1R1L7D8"/>
<organism evidence="2 3">
    <name type="scientific">Tersicoccus phoenicis</name>
    <dbReference type="NCBI Taxonomy" id="554083"/>
    <lineage>
        <taxon>Bacteria</taxon>
        <taxon>Bacillati</taxon>
        <taxon>Actinomycetota</taxon>
        <taxon>Actinomycetes</taxon>
        <taxon>Micrococcales</taxon>
        <taxon>Micrococcaceae</taxon>
        <taxon>Tersicoccus</taxon>
    </lineage>
</organism>
<feature type="compositionally biased region" description="Acidic residues" evidence="1">
    <location>
        <begin position="10"/>
        <end position="21"/>
    </location>
</feature>
<name>A0A1R1L7D8_9MICC</name>